<accession>A0ABP6Z6U7</accession>
<proteinExistence type="predicted"/>
<organism evidence="1 2">
    <name type="scientific">Streptomyces osmaniensis</name>
    <dbReference type="NCBI Taxonomy" id="593134"/>
    <lineage>
        <taxon>Bacteria</taxon>
        <taxon>Bacillati</taxon>
        <taxon>Actinomycetota</taxon>
        <taxon>Actinomycetes</taxon>
        <taxon>Kitasatosporales</taxon>
        <taxon>Streptomycetaceae</taxon>
        <taxon>Streptomyces</taxon>
    </lineage>
</organism>
<evidence type="ECO:0000313" key="2">
    <source>
        <dbReference type="Proteomes" id="UP001500707"/>
    </source>
</evidence>
<sequence>MGTFASTPTERALAQAIGWAHAGGGLIFVDPHRDSWPRATTFLAHEALMPRIALVDLNGLGPKSRVTSWNPLGMHLGQAAHEVVEAIADAYASSLAWDDAAAPACAHHSDRRADRLGRG</sequence>
<reference evidence="2" key="1">
    <citation type="journal article" date="2019" name="Int. J. Syst. Evol. Microbiol.">
        <title>The Global Catalogue of Microorganisms (GCM) 10K type strain sequencing project: providing services to taxonomists for standard genome sequencing and annotation.</title>
        <authorList>
            <consortium name="The Broad Institute Genomics Platform"/>
            <consortium name="The Broad Institute Genome Sequencing Center for Infectious Disease"/>
            <person name="Wu L."/>
            <person name="Ma J."/>
        </authorList>
    </citation>
    <scope>NUCLEOTIDE SEQUENCE [LARGE SCALE GENOMIC DNA]</scope>
    <source>
        <strain evidence="2">JCM 17656</strain>
    </source>
</reference>
<protein>
    <submittedName>
        <fullName evidence="1">Uncharacterized protein</fullName>
    </submittedName>
</protein>
<dbReference type="RefSeq" id="WP_428838559.1">
    <property type="nucleotide sequence ID" value="NZ_BAABCE010000041.1"/>
</dbReference>
<name>A0ABP6Z6U7_9ACTN</name>
<evidence type="ECO:0000313" key="1">
    <source>
        <dbReference type="EMBL" id="GAA3596154.1"/>
    </source>
</evidence>
<keyword evidence="2" id="KW-1185">Reference proteome</keyword>
<gene>
    <name evidence="1" type="ORF">GCM10022295_91420</name>
</gene>
<dbReference type="EMBL" id="BAABCE010000041">
    <property type="protein sequence ID" value="GAA3596154.1"/>
    <property type="molecule type" value="Genomic_DNA"/>
</dbReference>
<dbReference type="Proteomes" id="UP001500707">
    <property type="component" value="Unassembled WGS sequence"/>
</dbReference>
<comment type="caution">
    <text evidence="1">The sequence shown here is derived from an EMBL/GenBank/DDBJ whole genome shotgun (WGS) entry which is preliminary data.</text>
</comment>